<dbReference type="InterPro" id="IPR002543">
    <property type="entry name" value="FtsK_dom"/>
</dbReference>
<evidence type="ECO:0000259" key="4">
    <source>
        <dbReference type="PROSITE" id="PS50901"/>
    </source>
</evidence>
<feature type="transmembrane region" description="Helical" evidence="3">
    <location>
        <begin position="70"/>
        <end position="100"/>
    </location>
</feature>
<feature type="compositionally biased region" description="Low complexity" evidence="2">
    <location>
        <begin position="513"/>
        <end position="526"/>
    </location>
</feature>
<dbReference type="RefSeq" id="WP_241062848.1">
    <property type="nucleotide sequence ID" value="NZ_JAKWJU010000002.1"/>
</dbReference>
<keyword evidence="3" id="KW-0812">Transmembrane</keyword>
<evidence type="ECO:0000256" key="2">
    <source>
        <dbReference type="SAM" id="MobiDB-lite"/>
    </source>
</evidence>
<dbReference type="PROSITE" id="PS50901">
    <property type="entry name" value="FTSK"/>
    <property type="match status" value="1"/>
</dbReference>
<proteinExistence type="predicted"/>
<name>A0ABS9T6Q7_9ACTN</name>
<reference evidence="5" key="1">
    <citation type="submission" date="2022-03" db="EMBL/GenBank/DDBJ databases">
        <authorList>
            <person name="Santos J.D.N."/>
            <person name="Kallscheuer N."/>
            <person name="Jogler C."/>
            <person name="Lage O.M."/>
        </authorList>
    </citation>
    <scope>NUCLEOTIDE SEQUENCE</scope>
    <source>
        <strain evidence="5">M600PL45_2</strain>
    </source>
</reference>
<dbReference type="InterPro" id="IPR027417">
    <property type="entry name" value="P-loop_NTPase"/>
</dbReference>
<feature type="domain" description="FtsK" evidence="4">
    <location>
        <begin position="261"/>
        <end position="445"/>
    </location>
</feature>
<evidence type="ECO:0000256" key="3">
    <source>
        <dbReference type="SAM" id="Phobius"/>
    </source>
</evidence>
<organism evidence="5 6">
    <name type="scientific">Streptomyces marispadix</name>
    <dbReference type="NCBI Taxonomy" id="2922868"/>
    <lineage>
        <taxon>Bacteria</taxon>
        <taxon>Bacillati</taxon>
        <taxon>Actinomycetota</taxon>
        <taxon>Actinomycetes</taxon>
        <taxon>Kitasatosporales</taxon>
        <taxon>Streptomycetaceae</taxon>
        <taxon>Streptomyces</taxon>
    </lineage>
</organism>
<keyword evidence="3" id="KW-1133">Transmembrane helix</keyword>
<feature type="region of interest" description="Disordered" evidence="2">
    <location>
        <begin position="513"/>
        <end position="551"/>
    </location>
</feature>
<evidence type="ECO:0000313" key="6">
    <source>
        <dbReference type="Proteomes" id="UP001166784"/>
    </source>
</evidence>
<gene>
    <name evidence="5" type="ORF">MMA15_27445</name>
</gene>
<evidence type="ECO:0000256" key="1">
    <source>
        <dbReference type="PROSITE-ProRule" id="PRU00289"/>
    </source>
</evidence>
<feature type="binding site" evidence="1">
    <location>
        <begin position="281"/>
        <end position="288"/>
    </location>
    <ligand>
        <name>ATP</name>
        <dbReference type="ChEBI" id="CHEBI:30616"/>
    </ligand>
</feature>
<sequence>MVVRWPILSRQPASTGASVRPVRDVVRAGADGLLDVLHPLIVLLRGLIRLTVLALRWWARAPKERRGPVVFLSAVALMAVGLLPWGPVLAVAVVVGAAAWHGREGARAGGAAREEAENARLQAVYEALVPCFALRDDPDREPLYAHDGAWERAFEEAEFGDDGRIARLLVRYPAHFADSDPSHRLAVEQRLCAKSGRDREYRFVWDEERNRLEMTAPGPLPQGIRAQRFVTAPGEIVLGFTDAEAVPRRIPVTDGGRPRDVPPVVWRTGTRSAEPHLLVAAAPGAGSSTLLRSVMIQALEHGDVVVVDGDGSGGHACLTGRQGVLAVETSPSGAVAALEWVVHETQRRLSEASRARQAARPVPDDVRRPLWVVLDRPSALSHLARTEGRQDLRELLGAPLAHGRSARVTVVVAEHFDCVDELGGALRSYARARVLLGAATPEETWAVLGAATVSPPGPQAPPGRGFARLGAGAVLRLQVPGAPDPLDEAADDAGRQAVLGLLPPLAATQAKALAGQATAETQAQAAKAERTEAGPAARTATPPKSLRTSGT</sequence>
<dbReference type="EMBL" id="JAKWJU010000002">
    <property type="protein sequence ID" value="MCH6164001.1"/>
    <property type="molecule type" value="Genomic_DNA"/>
</dbReference>
<keyword evidence="6" id="KW-1185">Reference proteome</keyword>
<reference evidence="5" key="2">
    <citation type="journal article" date="2023" name="Int. J. Syst. Evol. Microbiol.">
        <title>Streptomyces marispadix sp. nov., isolated from marine beach sediment of the Northern Coast of Portugal.</title>
        <authorList>
            <person name="dos Santos J.D.N."/>
            <person name="Vitorino I.R."/>
            <person name="Kallscheuer N."/>
            <person name="Srivastava A."/>
            <person name="Krautwurst S."/>
            <person name="Marz M."/>
            <person name="Jogler C."/>
            <person name="Lobo Da Cunha A."/>
            <person name="Catita J."/>
            <person name="Goncalves H."/>
            <person name="Gonzalez I."/>
            <person name="Reyes F."/>
            <person name="Lage O.M."/>
        </authorList>
    </citation>
    <scope>NUCLEOTIDE SEQUENCE</scope>
    <source>
        <strain evidence="5">M600PL45_2</strain>
    </source>
</reference>
<evidence type="ECO:0000313" key="5">
    <source>
        <dbReference type="EMBL" id="MCH6164001.1"/>
    </source>
</evidence>
<keyword evidence="1" id="KW-0547">Nucleotide-binding</keyword>
<dbReference type="Gene3D" id="3.40.50.300">
    <property type="entry name" value="P-loop containing nucleotide triphosphate hydrolases"/>
    <property type="match status" value="1"/>
</dbReference>
<accession>A0ABS9T6Q7</accession>
<keyword evidence="3" id="KW-0472">Membrane</keyword>
<dbReference type="Proteomes" id="UP001166784">
    <property type="component" value="Unassembled WGS sequence"/>
</dbReference>
<comment type="caution">
    <text evidence="5">The sequence shown here is derived from an EMBL/GenBank/DDBJ whole genome shotgun (WGS) entry which is preliminary data.</text>
</comment>
<keyword evidence="1" id="KW-0067">ATP-binding</keyword>
<dbReference type="SUPFAM" id="SSF52540">
    <property type="entry name" value="P-loop containing nucleoside triphosphate hydrolases"/>
    <property type="match status" value="1"/>
</dbReference>
<protein>
    <recommendedName>
        <fullName evidence="4">FtsK domain-containing protein</fullName>
    </recommendedName>
</protein>